<dbReference type="AlphaFoldDB" id="A0A2U1KIY3"/>
<dbReference type="GO" id="GO:0004722">
    <property type="term" value="F:protein serine/threonine phosphatase activity"/>
    <property type="evidence" value="ECO:0007669"/>
    <property type="project" value="InterPro"/>
</dbReference>
<dbReference type="OrthoDB" id="10264738at2759"/>
<dbReference type="InterPro" id="IPR015655">
    <property type="entry name" value="PP2C"/>
</dbReference>
<gene>
    <name evidence="3" type="ORF">CTI12_AA597400</name>
</gene>
<dbReference type="Gene3D" id="3.60.40.10">
    <property type="entry name" value="PPM-type phosphatase domain"/>
    <property type="match status" value="2"/>
</dbReference>
<protein>
    <submittedName>
        <fullName evidence="3">Protein phosphatase 2C family protein</fullName>
    </submittedName>
</protein>
<feature type="region of interest" description="Disordered" evidence="1">
    <location>
        <begin position="320"/>
        <end position="359"/>
    </location>
</feature>
<dbReference type="PANTHER" id="PTHR47992">
    <property type="entry name" value="PROTEIN PHOSPHATASE"/>
    <property type="match status" value="1"/>
</dbReference>
<evidence type="ECO:0000256" key="1">
    <source>
        <dbReference type="SAM" id="MobiDB-lite"/>
    </source>
</evidence>
<feature type="region of interest" description="Disordered" evidence="1">
    <location>
        <begin position="903"/>
        <end position="955"/>
    </location>
</feature>
<feature type="domain" description="PPM-type phosphatase" evidence="2">
    <location>
        <begin position="498"/>
        <end position="893"/>
    </location>
</feature>
<name>A0A2U1KIY3_ARTAN</name>
<reference evidence="3 4" key="1">
    <citation type="journal article" date="2018" name="Mol. Plant">
        <title>The genome of Artemisia annua provides insight into the evolution of Asteraceae family and artemisinin biosynthesis.</title>
        <authorList>
            <person name="Shen Q."/>
            <person name="Zhang L."/>
            <person name="Liao Z."/>
            <person name="Wang S."/>
            <person name="Yan T."/>
            <person name="Shi P."/>
            <person name="Liu M."/>
            <person name="Fu X."/>
            <person name="Pan Q."/>
            <person name="Wang Y."/>
            <person name="Lv Z."/>
            <person name="Lu X."/>
            <person name="Zhang F."/>
            <person name="Jiang W."/>
            <person name="Ma Y."/>
            <person name="Chen M."/>
            <person name="Hao X."/>
            <person name="Li L."/>
            <person name="Tang Y."/>
            <person name="Lv G."/>
            <person name="Zhou Y."/>
            <person name="Sun X."/>
            <person name="Brodelius P.E."/>
            <person name="Rose J.K.C."/>
            <person name="Tang K."/>
        </authorList>
    </citation>
    <scope>NUCLEOTIDE SEQUENCE [LARGE SCALE GENOMIC DNA]</scope>
    <source>
        <strain evidence="4">cv. Huhao1</strain>
        <tissue evidence="3">Leaf</tissue>
    </source>
</reference>
<keyword evidence="4" id="KW-1185">Reference proteome</keyword>
<feature type="compositionally biased region" description="Basic residues" evidence="1">
    <location>
        <begin position="459"/>
        <end position="470"/>
    </location>
</feature>
<dbReference type="Proteomes" id="UP000245207">
    <property type="component" value="Unassembled WGS sequence"/>
</dbReference>
<dbReference type="InterPro" id="IPR036457">
    <property type="entry name" value="PPM-type-like_dom_sf"/>
</dbReference>
<dbReference type="CDD" id="cd00143">
    <property type="entry name" value="PP2Cc"/>
    <property type="match status" value="1"/>
</dbReference>
<dbReference type="Pfam" id="PF00481">
    <property type="entry name" value="PP2C"/>
    <property type="match status" value="1"/>
</dbReference>
<feature type="compositionally biased region" description="Basic residues" evidence="1">
    <location>
        <begin position="339"/>
        <end position="350"/>
    </location>
</feature>
<feature type="compositionally biased region" description="Basic and acidic residues" evidence="1">
    <location>
        <begin position="28"/>
        <end position="44"/>
    </location>
</feature>
<comment type="caution">
    <text evidence="3">The sequence shown here is derived from an EMBL/GenBank/DDBJ whole genome shotgun (WGS) entry which is preliminary data.</text>
</comment>
<dbReference type="PROSITE" id="PS51746">
    <property type="entry name" value="PPM_2"/>
    <property type="match status" value="1"/>
</dbReference>
<evidence type="ECO:0000313" key="4">
    <source>
        <dbReference type="Proteomes" id="UP000245207"/>
    </source>
</evidence>
<feature type="region of interest" description="Disordered" evidence="1">
    <location>
        <begin position="28"/>
        <end position="69"/>
    </location>
</feature>
<feature type="compositionally biased region" description="Acidic residues" evidence="1">
    <location>
        <begin position="931"/>
        <end position="944"/>
    </location>
</feature>
<evidence type="ECO:0000259" key="2">
    <source>
        <dbReference type="PROSITE" id="PS51746"/>
    </source>
</evidence>
<dbReference type="STRING" id="35608.A0A2U1KIY3"/>
<accession>A0A2U1KIY3</accession>
<feature type="compositionally biased region" description="Acidic residues" evidence="1">
    <location>
        <begin position="46"/>
        <end position="59"/>
    </location>
</feature>
<dbReference type="InterPro" id="IPR001932">
    <property type="entry name" value="PPM-type_phosphatase-like_dom"/>
</dbReference>
<evidence type="ECO:0000313" key="3">
    <source>
        <dbReference type="EMBL" id="PWA36692.1"/>
    </source>
</evidence>
<proteinExistence type="predicted"/>
<sequence length="990" mass="110325">MMTLNLNHLDPSGSRWVYMSYLLYPTSEKKEPVSTKPSDGHPGDITDADDDLPDDELAEDPSTNPEDNIDWSALEGVSRVNTLLTLPRFVPEEIRKNYLKKKAKKLKKEQGPDYIRVLGQKWLYSGGSGVFVKYCEGPTDGVLLIGRKQESPSEIPNNTYFREDHLHRVPGRLFLNGKKGTNQDAMIVWEYLDSCLKGSSTCFETWLDGSTCLLDITVLLYGEIIVDSLCSKVCALFRGDECVCYALLQWLAFKGVFTNGLYFSRKTLITDNDDDFVTDPLTSNSNSISNHSTSGVGCTAAALECLLSIVRALRMGSCLSGESRSPHPRSPTTPTSCGGRKRKISKKRTSRNSSFNLHREDHLHRVPGRLFLNGSSEVASLFTQQGKKGTNQDAMIVWETNGLYFSRKTLITDNADGCTTAALECLLSIVRALRMGSCLSGESRSPHPRSPTTPTSGGGRKRKSSKKRTSRNSSFNLHREDHLHRVPGRLFLNGSSEVASLFTQQGKKGTNQDAMIVWEKYTLGSTCFETWLDGSTCLLDITVLLYGEIIVDSLCSKVCALFRGDECVCYALLQWLAFKGVFNFGSRTDTVFCGVFDGHGPFGHMVAKRVRDSLPLKLSANCDVNIKGSSDVLREIILNEEATFTSEDSRAFSDLEINKNPEKLQALKDLFLKAFKVMDRELRLIFILGNTWRLKSILGNEMSELSISCLAASVTIDQENPNLPAEAERIRKCKGRVFALQDEPDVSRVWLPDNDSPGLAMARAFGDFCLKDFGLISVPDIFYRRLTENDQFVVLATDGYFCPPTDPFDQYSNGLLSNPLVFSYPKFHIFWCIYFFELRIWDVLTNKEVVDIVSSAETRSCAARSVVESAVRSWNIRYPTSKVDDCTVVCLFLTPHPNNISTASATEFDTSSEKKEPVSTKPSDGYPGDITDADDDLPNDELAEDPSTNPEDKMDWSALEGVSCVNTLLTLPRFVPEEVEKQTPGQKKTN</sequence>
<organism evidence="3 4">
    <name type="scientific">Artemisia annua</name>
    <name type="common">Sweet wormwood</name>
    <dbReference type="NCBI Taxonomy" id="35608"/>
    <lineage>
        <taxon>Eukaryota</taxon>
        <taxon>Viridiplantae</taxon>
        <taxon>Streptophyta</taxon>
        <taxon>Embryophyta</taxon>
        <taxon>Tracheophyta</taxon>
        <taxon>Spermatophyta</taxon>
        <taxon>Magnoliopsida</taxon>
        <taxon>eudicotyledons</taxon>
        <taxon>Gunneridae</taxon>
        <taxon>Pentapetalae</taxon>
        <taxon>asterids</taxon>
        <taxon>campanulids</taxon>
        <taxon>Asterales</taxon>
        <taxon>Asteraceae</taxon>
        <taxon>Asteroideae</taxon>
        <taxon>Anthemideae</taxon>
        <taxon>Artemisiinae</taxon>
        <taxon>Artemisia</taxon>
    </lineage>
</organism>
<feature type="region of interest" description="Disordered" evidence="1">
    <location>
        <begin position="439"/>
        <end position="475"/>
    </location>
</feature>
<dbReference type="SUPFAM" id="SSF81606">
    <property type="entry name" value="PP2C-like"/>
    <property type="match status" value="2"/>
</dbReference>
<dbReference type="EMBL" id="PKPP01017800">
    <property type="protein sequence ID" value="PWA36692.1"/>
    <property type="molecule type" value="Genomic_DNA"/>
</dbReference>
<dbReference type="SMART" id="SM00332">
    <property type="entry name" value="PP2Cc"/>
    <property type="match status" value="1"/>
</dbReference>